<organism evidence="1 2">
    <name type="scientific">Elizabethkingia occulta</name>
    <dbReference type="NCBI Taxonomy" id="1867263"/>
    <lineage>
        <taxon>Bacteria</taxon>
        <taxon>Pseudomonadati</taxon>
        <taxon>Bacteroidota</taxon>
        <taxon>Flavobacteriia</taxon>
        <taxon>Flavobacteriales</taxon>
        <taxon>Weeksellaceae</taxon>
        <taxon>Elizabethkingia</taxon>
    </lineage>
</organism>
<accession>A0A1T3MMX7</accession>
<dbReference type="Proteomes" id="UP000190813">
    <property type="component" value="Unassembled WGS sequence"/>
</dbReference>
<evidence type="ECO:0000313" key="1">
    <source>
        <dbReference type="EMBL" id="OPC65924.1"/>
    </source>
</evidence>
<name>A0A1T3MMX7_9FLAO</name>
<sequence length="215" mass="25127">MRNYIALITVLVFLSCTKTNVKVNDTSNTINETKQQLKFRALGNKNLSLFNFPKHWTVQVFDEGEPMTKEDSLYQKNMDQLDFFDDIKGKSINDNTYKKALLDSDKKEKIDSLFLIDSYSIENKQIVYLKYYKTINDSNYDFPPSEKNIDVLIYDQNNLVKRLNVYSSKNYPSIVEKKIGYLDELGTLFMKTFEIDEEGVTSTTNKTINCKEYLK</sequence>
<dbReference type="PROSITE" id="PS51257">
    <property type="entry name" value="PROKAR_LIPOPROTEIN"/>
    <property type="match status" value="1"/>
</dbReference>
<dbReference type="AlphaFoldDB" id="A0A1T3MMX7"/>
<keyword evidence="2" id="KW-1185">Reference proteome</keyword>
<reference evidence="1 2" key="1">
    <citation type="submission" date="2016-06" db="EMBL/GenBank/DDBJ databases">
        <title>Revisiting the taxonomy of the Elizabethkingia Genus based on Whole-Genome Sequencing, Optical Mapping, and MALDI-TOF.</title>
        <authorList>
            <person name="Nicholson A.C."/>
        </authorList>
    </citation>
    <scope>NUCLEOTIDE SEQUENCE [LARGE SCALE GENOMIC DNA]</scope>
    <source>
        <strain evidence="1 2">G4070</strain>
    </source>
</reference>
<protein>
    <recommendedName>
        <fullName evidence="3">Lipoprotein</fullName>
    </recommendedName>
</protein>
<proteinExistence type="predicted"/>
<evidence type="ECO:0000313" key="2">
    <source>
        <dbReference type="Proteomes" id="UP000190813"/>
    </source>
</evidence>
<comment type="caution">
    <text evidence="1">The sequence shown here is derived from an EMBL/GenBank/DDBJ whole genome shotgun (WGS) entry which is preliminary data.</text>
</comment>
<dbReference type="EMBL" id="MAHX01000013">
    <property type="protein sequence ID" value="OPC65924.1"/>
    <property type="molecule type" value="Genomic_DNA"/>
</dbReference>
<evidence type="ECO:0008006" key="3">
    <source>
        <dbReference type="Google" id="ProtNLM"/>
    </source>
</evidence>
<gene>
    <name evidence="1" type="ORF">BAZ10_01430</name>
</gene>
<dbReference type="RefSeq" id="WP_078771522.1">
    <property type="nucleotide sequence ID" value="NZ_MAHX01000013.1"/>
</dbReference>